<feature type="signal peptide" evidence="2">
    <location>
        <begin position="1"/>
        <end position="23"/>
    </location>
</feature>
<sequence>MHYRKHFVRVLAGVTLLAACCLAVDEPKPAAPKSAAALAAIARHERALADATRAYEQAKQKAREELLADLKKAQADVLKTGGASALSEGNAI</sequence>
<evidence type="ECO:0000313" key="4">
    <source>
        <dbReference type="Proteomes" id="UP000593765"/>
    </source>
</evidence>
<feature type="coiled-coil region" evidence="1">
    <location>
        <begin position="41"/>
        <end position="76"/>
    </location>
</feature>
<keyword evidence="4" id="KW-1185">Reference proteome</keyword>
<feature type="chain" id="PRO_5034900962" description="DUF4398 domain-containing protein" evidence="2">
    <location>
        <begin position="24"/>
        <end position="92"/>
    </location>
</feature>
<keyword evidence="2" id="KW-0732">Signal</keyword>
<reference evidence="3 4" key="1">
    <citation type="submission" date="2020-10" db="EMBL/GenBank/DDBJ databases">
        <title>Wide distribution of Phycisphaera-like planctomycetes from WD2101 soil group in peatlands and genome analysis of the first cultivated representative.</title>
        <authorList>
            <person name="Dedysh S.N."/>
            <person name="Beletsky A.V."/>
            <person name="Ivanova A."/>
            <person name="Kulichevskaya I.S."/>
            <person name="Suzina N.E."/>
            <person name="Philippov D.A."/>
            <person name="Rakitin A.L."/>
            <person name="Mardanov A.V."/>
            <person name="Ravin N.V."/>
        </authorList>
    </citation>
    <scope>NUCLEOTIDE SEQUENCE [LARGE SCALE GENOMIC DNA]</scope>
    <source>
        <strain evidence="3 4">M1803</strain>
    </source>
</reference>
<protein>
    <recommendedName>
        <fullName evidence="5">DUF4398 domain-containing protein</fullName>
    </recommendedName>
</protein>
<dbReference type="RefSeq" id="WP_206291540.1">
    <property type="nucleotide sequence ID" value="NZ_CP063458.1"/>
</dbReference>
<accession>A0A7M2WTS9</accession>
<gene>
    <name evidence="3" type="ORF">IPV69_20245</name>
</gene>
<name>A0A7M2WTS9_9BACT</name>
<dbReference type="PROSITE" id="PS51257">
    <property type="entry name" value="PROKAR_LIPOPROTEIN"/>
    <property type="match status" value="1"/>
</dbReference>
<evidence type="ECO:0000256" key="1">
    <source>
        <dbReference type="SAM" id="Coils"/>
    </source>
</evidence>
<dbReference type="EMBL" id="CP063458">
    <property type="protein sequence ID" value="QOV88552.1"/>
    <property type="molecule type" value="Genomic_DNA"/>
</dbReference>
<evidence type="ECO:0000256" key="2">
    <source>
        <dbReference type="SAM" id="SignalP"/>
    </source>
</evidence>
<keyword evidence="1" id="KW-0175">Coiled coil</keyword>
<organism evidence="3 4">
    <name type="scientific">Humisphaera borealis</name>
    <dbReference type="NCBI Taxonomy" id="2807512"/>
    <lineage>
        <taxon>Bacteria</taxon>
        <taxon>Pseudomonadati</taxon>
        <taxon>Planctomycetota</taxon>
        <taxon>Phycisphaerae</taxon>
        <taxon>Tepidisphaerales</taxon>
        <taxon>Tepidisphaeraceae</taxon>
        <taxon>Humisphaera</taxon>
    </lineage>
</organism>
<evidence type="ECO:0000313" key="3">
    <source>
        <dbReference type="EMBL" id="QOV88552.1"/>
    </source>
</evidence>
<dbReference type="AlphaFoldDB" id="A0A7M2WTS9"/>
<proteinExistence type="predicted"/>
<evidence type="ECO:0008006" key="5">
    <source>
        <dbReference type="Google" id="ProtNLM"/>
    </source>
</evidence>
<dbReference type="KEGG" id="hbs:IPV69_20245"/>
<dbReference type="Proteomes" id="UP000593765">
    <property type="component" value="Chromosome"/>
</dbReference>